<evidence type="ECO:0000313" key="11">
    <source>
        <dbReference type="Proteomes" id="UP001302806"/>
    </source>
</evidence>
<dbReference type="InterPro" id="IPR000531">
    <property type="entry name" value="Beta-barrel_TonB"/>
</dbReference>
<organism evidence="10 11">
    <name type="scientific">Thalassobellus suaedae</name>
    <dbReference type="NCBI Taxonomy" id="3074124"/>
    <lineage>
        <taxon>Bacteria</taxon>
        <taxon>Pseudomonadati</taxon>
        <taxon>Bacteroidota</taxon>
        <taxon>Flavobacteriia</taxon>
        <taxon>Flavobacteriales</taxon>
        <taxon>Flavobacteriaceae</taxon>
        <taxon>Thalassobellus</taxon>
    </lineage>
</organism>
<sequence>MGGAWRISNEDFMSESKLISNLKLRAGWGKVGNQELPTYRSLALLQSAPYSFGGGTTVNGFSPLRVAVPGLTWEITSQTNFGLDAALAKGRYNVTFDYYIKKTKDLLLEVNLPETSGIIDPSVQNLGEMENIGWEFSMNGVVVQTDKVNWDIGFNIASNKNEITSLGSIDKVGDGDQSYEIAQPTFAGSTPVSYVTVGQPVGVFYGYKTDGLFRSQAEADAGQALQPGALPGATRFVDVDNSGTIDSGDRTIIGNPHPDFTYGINTSISYNDFELRIFMQGQSGGDVYNSMRRFNSTVTRGENIVAELADYWTPQNTNAVWYYS</sequence>
<evidence type="ECO:0000256" key="2">
    <source>
        <dbReference type="ARBA" id="ARBA00022448"/>
    </source>
</evidence>
<evidence type="ECO:0000256" key="4">
    <source>
        <dbReference type="ARBA" id="ARBA00022692"/>
    </source>
</evidence>
<keyword evidence="4 8" id="KW-0812">Transmembrane</keyword>
<name>A0ABY9XXP4_9FLAO</name>
<dbReference type="InterPro" id="IPR036942">
    <property type="entry name" value="Beta-barrel_TonB_sf"/>
</dbReference>
<keyword evidence="2 8" id="KW-0813">Transport</keyword>
<evidence type="ECO:0000259" key="9">
    <source>
        <dbReference type="Pfam" id="PF00593"/>
    </source>
</evidence>
<dbReference type="EMBL" id="CP134537">
    <property type="protein sequence ID" value="WNH10684.1"/>
    <property type="molecule type" value="Genomic_DNA"/>
</dbReference>
<evidence type="ECO:0000256" key="3">
    <source>
        <dbReference type="ARBA" id="ARBA00022452"/>
    </source>
</evidence>
<dbReference type="PROSITE" id="PS52016">
    <property type="entry name" value="TONB_DEPENDENT_REC_3"/>
    <property type="match status" value="1"/>
</dbReference>
<accession>A0ABY9XXP4</accession>
<dbReference type="Proteomes" id="UP001302806">
    <property type="component" value="Chromosome"/>
</dbReference>
<keyword evidence="6 8" id="KW-0472">Membrane</keyword>
<comment type="subcellular location">
    <subcellularLocation>
        <location evidence="1 8">Cell outer membrane</location>
        <topology evidence="1 8">Multi-pass membrane protein</topology>
    </subcellularLocation>
</comment>
<keyword evidence="7 8" id="KW-0998">Cell outer membrane</keyword>
<gene>
    <name evidence="10" type="ORF">RHP51_08580</name>
</gene>
<reference evidence="10 11" key="1">
    <citation type="submission" date="2023-09" db="EMBL/GenBank/DDBJ databases">
        <title>Thalassobella suaedae gen. nov., sp. nov., a marine bacterium of the family Flavobacteriaceae isolated from a halophyte Suaeda japonica.</title>
        <authorList>
            <person name="Lee S.Y."/>
            <person name="Hwang C.Y."/>
        </authorList>
    </citation>
    <scope>NUCLEOTIDE SEQUENCE [LARGE SCALE GENOMIC DNA]</scope>
    <source>
        <strain evidence="10 11">HL-DH14</strain>
    </source>
</reference>
<evidence type="ECO:0000256" key="6">
    <source>
        <dbReference type="ARBA" id="ARBA00023136"/>
    </source>
</evidence>
<dbReference type="Pfam" id="PF00593">
    <property type="entry name" value="TonB_dep_Rec_b-barrel"/>
    <property type="match status" value="1"/>
</dbReference>
<dbReference type="RefSeq" id="WP_415866920.1">
    <property type="nucleotide sequence ID" value="NZ_CP134537.1"/>
</dbReference>
<feature type="domain" description="TonB-dependent receptor-like beta-barrel" evidence="9">
    <location>
        <begin position="18"/>
        <end position="235"/>
    </location>
</feature>
<protein>
    <recommendedName>
        <fullName evidence="9">TonB-dependent receptor-like beta-barrel domain-containing protein</fullName>
    </recommendedName>
</protein>
<evidence type="ECO:0000256" key="5">
    <source>
        <dbReference type="ARBA" id="ARBA00023077"/>
    </source>
</evidence>
<evidence type="ECO:0000256" key="7">
    <source>
        <dbReference type="ARBA" id="ARBA00023237"/>
    </source>
</evidence>
<evidence type="ECO:0000256" key="8">
    <source>
        <dbReference type="PROSITE-ProRule" id="PRU01360"/>
    </source>
</evidence>
<keyword evidence="3 8" id="KW-1134">Transmembrane beta strand</keyword>
<dbReference type="InterPro" id="IPR039426">
    <property type="entry name" value="TonB-dep_rcpt-like"/>
</dbReference>
<dbReference type="SUPFAM" id="SSF56935">
    <property type="entry name" value="Porins"/>
    <property type="match status" value="1"/>
</dbReference>
<comment type="similarity">
    <text evidence="8">Belongs to the TonB-dependent receptor family.</text>
</comment>
<evidence type="ECO:0000256" key="1">
    <source>
        <dbReference type="ARBA" id="ARBA00004571"/>
    </source>
</evidence>
<proteinExistence type="inferred from homology"/>
<dbReference type="Gene3D" id="2.40.170.20">
    <property type="entry name" value="TonB-dependent receptor, beta-barrel domain"/>
    <property type="match status" value="1"/>
</dbReference>
<keyword evidence="5" id="KW-0798">TonB box</keyword>
<evidence type="ECO:0000313" key="10">
    <source>
        <dbReference type="EMBL" id="WNH10684.1"/>
    </source>
</evidence>